<dbReference type="Gene3D" id="3.30.1150.10">
    <property type="match status" value="1"/>
</dbReference>
<dbReference type="GO" id="GO:0055085">
    <property type="term" value="P:transmembrane transport"/>
    <property type="evidence" value="ECO:0007669"/>
    <property type="project" value="InterPro"/>
</dbReference>
<feature type="transmembrane region" description="Helical" evidence="6">
    <location>
        <begin position="78"/>
        <end position="97"/>
    </location>
</feature>
<evidence type="ECO:0000313" key="8">
    <source>
        <dbReference type="EMBL" id="OHX13621.1"/>
    </source>
</evidence>
<evidence type="ECO:0000256" key="6">
    <source>
        <dbReference type="SAM" id="Phobius"/>
    </source>
</evidence>
<dbReference type="InterPro" id="IPR037682">
    <property type="entry name" value="TonB_C"/>
</dbReference>
<organism evidence="8 9">
    <name type="scientific">Chromobacterium sphagni</name>
    <dbReference type="NCBI Taxonomy" id="1903179"/>
    <lineage>
        <taxon>Bacteria</taxon>
        <taxon>Pseudomonadati</taxon>
        <taxon>Pseudomonadota</taxon>
        <taxon>Betaproteobacteria</taxon>
        <taxon>Neisseriales</taxon>
        <taxon>Chromobacteriaceae</taxon>
        <taxon>Chromobacterium</taxon>
    </lineage>
</organism>
<dbReference type="PANTHER" id="PTHR35813:SF1">
    <property type="entry name" value="INNER MEMBRANE PROTEIN YBAN"/>
    <property type="match status" value="1"/>
</dbReference>
<evidence type="ECO:0000256" key="2">
    <source>
        <dbReference type="ARBA" id="ARBA00022692"/>
    </source>
</evidence>
<comment type="caution">
    <text evidence="8">The sequence shown here is derived from an EMBL/GenBank/DDBJ whole genome shotgun (WGS) entry which is preliminary data.</text>
</comment>
<name>A0A1S1X286_9NEIS</name>
<dbReference type="EMBL" id="MKCS01000001">
    <property type="protein sequence ID" value="OHX13621.1"/>
    <property type="molecule type" value="Genomic_DNA"/>
</dbReference>
<evidence type="ECO:0000259" key="7">
    <source>
        <dbReference type="PROSITE" id="PS52015"/>
    </source>
</evidence>
<feature type="transmembrane region" description="Helical" evidence="6">
    <location>
        <begin position="12"/>
        <end position="45"/>
    </location>
</feature>
<sequence>MSPRPHPAVRWLYLLGGCAMVGLGVIGALLPVMPTTIFLILALACFSKSSPRLEQRLLDHPRFGPGLRRWREQRIVPVRAKCFAALGMAVGFIALLLARPPHWVPWLVAVIELSVLLYLLGRPSRLPGEPALRLPCPACWKSLALLLVAAAHLWLLFGGWPLAAARPPLQESARPAMQWLASTGKALPQQKKLAPRETAAAAARHAAAAADAPRLLSRPRAETAMASVDHRLAAPAPQPQQQAAKPQTQPQQASLAAAPSAATQVAPQQQASQGRSSWEGKVLARLERFRRYPAAARLRGDEGVAYLSLRVSRGGQLLAARIGQGSGHAALDQAALDTVYRAAPLPRIPDDLPDEVELSVPVEYFISG</sequence>
<dbReference type="STRING" id="1903179.BI347_08920"/>
<dbReference type="RefSeq" id="WP_071115733.1">
    <property type="nucleotide sequence ID" value="NZ_MKCS01000001.1"/>
</dbReference>
<feature type="transmembrane region" description="Helical" evidence="6">
    <location>
        <begin position="142"/>
        <end position="163"/>
    </location>
</feature>
<feature type="region of interest" description="Disordered" evidence="5">
    <location>
        <begin position="235"/>
        <end position="277"/>
    </location>
</feature>
<dbReference type="Pfam" id="PF04304">
    <property type="entry name" value="DUF454"/>
    <property type="match status" value="1"/>
</dbReference>
<dbReference type="InterPro" id="IPR007401">
    <property type="entry name" value="DUF454"/>
</dbReference>
<keyword evidence="2 6" id="KW-0812">Transmembrane</keyword>
<dbReference type="OrthoDB" id="9816293at2"/>
<comment type="subcellular location">
    <subcellularLocation>
        <location evidence="1">Membrane</location>
        <topology evidence="1">Single-pass membrane protein</topology>
    </subcellularLocation>
</comment>
<dbReference type="SUPFAM" id="SSF74653">
    <property type="entry name" value="TolA/TonB C-terminal domain"/>
    <property type="match status" value="1"/>
</dbReference>
<gene>
    <name evidence="8" type="ORF">BI347_08920</name>
</gene>
<evidence type="ECO:0000256" key="1">
    <source>
        <dbReference type="ARBA" id="ARBA00004167"/>
    </source>
</evidence>
<evidence type="ECO:0000256" key="5">
    <source>
        <dbReference type="SAM" id="MobiDB-lite"/>
    </source>
</evidence>
<dbReference type="Pfam" id="PF03544">
    <property type="entry name" value="TonB_C"/>
    <property type="match status" value="1"/>
</dbReference>
<keyword evidence="3 6" id="KW-1133">Transmembrane helix</keyword>
<proteinExistence type="predicted"/>
<evidence type="ECO:0000256" key="4">
    <source>
        <dbReference type="ARBA" id="ARBA00023136"/>
    </source>
</evidence>
<dbReference type="InterPro" id="IPR006260">
    <property type="entry name" value="TonB/TolA_C"/>
</dbReference>
<dbReference type="PROSITE" id="PS52015">
    <property type="entry name" value="TONB_CTD"/>
    <property type="match status" value="1"/>
</dbReference>
<reference evidence="8 9" key="1">
    <citation type="submission" date="2016-09" db="EMBL/GenBank/DDBJ databases">
        <title>Chromobacterium muskegensis sp. nov., an insecticidal bacterium isolated from Sphagnum bogs.</title>
        <authorList>
            <person name="Sparks M.E."/>
            <person name="Blackburn M.B."/>
            <person name="Gundersen-Rindal D.E."/>
            <person name="Mitchell A."/>
            <person name="Farrar R."/>
            <person name="Kuhar D."/>
        </authorList>
    </citation>
    <scope>NUCLEOTIDE SEQUENCE [LARGE SCALE GENOMIC DNA]</scope>
    <source>
        <strain evidence="8 9">37-2</strain>
    </source>
</reference>
<feature type="compositionally biased region" description="Low complexity" evidence="5">
    <location>
        <begin position="235"/>
        <end position="273"/>
    </location>
</feature>
<protein>
    <recommendedName>
        <fullName evidence="7">TonB C-terminal domain-containing protein</fullName>
    </recommendedName>
</protein>
<dbReference type="NCBIfam" id="TIGR01352">
    <property type="entry name" value="tonB_Cterm"/>
    <property type="match status" value="1"/>
</dbReference>
<accession>A0A1S1X286</accession>
<feature type="transmembrane region" description="Helical" evidence="6">
    <location>
        <begin position="103"/>
        <end position="121"/>
    </location>
</feature>
<dbReference type="AlphaFoldDB" id="A0A1S1X286"/>
<dbReference type="Proteomes" id="UP000180088">
    <property type="component" value="Unassembled WGS sequence"/>
</dbReference>
<evidence type="ECO:0000313" key="9">
    <source>
        <dbReference type="Proteomes" id="UP000180088"/>
    </source>
</evidence>
<evidence type="ECO:0000256" key="3">
    <source>
        <dbReference type="ARBA" id="ARBA00022989"/>
    </source>
</evidence>
<dbReference type="GO" id="GO:0005886">
    <property type="term" value="C:plasma membrane"/>
    <property type="evidence" value="ECO:0007669"/>
    <property type="project" value="TreeGrafter"/>
</dbReference>
<feature type="domain" description="TonB C-terminal" evidence="7">
    <location>
        <begin position="277"/>
        <end position="368"/>
    </location>
</feature>
<keyword evidence="4 6" id="KW-0472">Membrane</keyword>
<dbReference type="PANTHER" id="PTHR35813">
    <property type="entry name" value="INNER MEMBRANE PROTEIN YBAN"/>
    <property type="match status" value="1"/>
</dbReference>